<sequence>MKYIVFIAIFICTIALILTLVAANATNKDYSSKKSFSSLSIIYLLLVPVIFIGCIVALFLF</sequence>
<gene>
    <name evidence="2" type="ORF">HNQ94_001036</name>
</gene>
<protein>
    <recommendedName>
        <fullName evidence="4">BshB3 potential contributor to bacillithiol synthesis</fullName>
    </recommendedName>
</protein>
<evidence type="ECO:0000256" key="1">
    <source>
        <dbReference type="SAM" id="Phobius"/>
    </source>
</evidence>
<feature type="transmembrane region" description="Helical" evidence="1">
    <location>
        <begin position="41"/>
        <end position="60"/>
    </location>
</feature>
<dbReference type="RefSeq" id="WP_174494763.1">
    <property type="nucleotide sequence ID" value="NZ_CADDWK010000002.1"/>
</dbReference>
<dbReference type="Proteomes" id="UP000581688">
    <property type="component" value="Unassembled WGS sequence"/>
</dbReference>
<keyword evidence="1" id="KW-1133">Transmembrane helix</keyword>
<comment type="caution">
    <text evidence="2">The sequence shown here is derived from an EMBL/GenBank/DDBJ whole genome shotgun (WGS) entry which is preliminary data.</text>
</comment>
<accession>A0A841PZ75</accession>
<reference evidence="2 3" key="1">
    <citation type="submission" date="2020-08" db="EMBL/GenBank/DDBJ databases">
        <title>Genomic Encyclopedia of Type Strains, Phase IV (KMG-IV): sequencing the most valuable type-strain genomes for metagenomic binning, comparative biology and taxonomic classification.</title>
        <authorList>
            <person name="Goeker M."/>
        </authorList>
    </citation>
    <scope>NUCLEOTIDE SEQUENCE [LARGE SCALE GENOMIC DNA]</scope>
    <source>
        <strain evidence="2 3">DSM 19612</strain>
    </source>
</reference>
<dbReference type="AlphaFoldDB" id="A0A841PZ75"/>
<evidence type="ECO:0000313" key="2">
    <source>
        <dbReference type="EMBL" id="MBB6452591.1"/>
    </source>
</evidence>
<keyword evidence="1" id="KW-0812">Transmembrane</keyword>
<name>A0A841PZ75_9BACI</name>
<organism evidence="2 3">
    <name type="scientific">Salirhabdus euzebyi</name>
    <dbReference type="NCBI Taxonomy" id="394506"/>
    <lineage>
        <taxon>Bacteria</taxon>
        <taxon>Bacillati</taxon>
        <taxon>Bacillota</taxon>
        <taxon>Bacilli</taxon>
        <taxon>Bacillales</taxon>
        <taxon>Bacillaceae</taxon>
        <taxon>Salirhabdus</taxon>
    </lineage>
</organism>
<keyword evidence="3" id="KW-1185">Reference proteome</keyword>
<evidence type="ECO:0008006" key="4">
    <source>
        <dbReference type="Google" id="ProtNLM"/>
    </source>
</evidence>
<dbReference type="EMBL" id="JACHGH010000002">
    <property type="protein sequence ID" value="MBB6452591.1"/>
    <property type="molecule type" value="Genomic_DNA"/>
</dbReference>
<keyword evidence="1" id="KW-0472">Membrane</keyword>
<evidence type="ECO:0000313" key="3">
    <source>
        <dbReference type="Proteomes" id="UP000581688"/>
    </source>
</evidence>
<proteinExistence type="predicted"/>